<name>C4F872_9ACTN</name>
<reference evidence="1 2" key="1">
    <citation type="submission" date="2009-04" db="EMBL/GenBank/DDBJ databases">
        <authorList>
            <person name="Weinstock G."/>
            <person name="Sodergren E."/>
            <person name="Clifton S."/>
            <person name="Fulton L."/>
            <person name="Fulton B."/>
            <person name="Courtney L."/>
            <person name="Fronick C."/>
            <person name="Harrison M."/>
            <person name="Strong C."/>
            <person name="Farmer C."/>
            <person name="Delahaunty K."/>
            <person name="Markovic C."/>
            <person name="Hall O."/>
            <person name="Minx P."/>
            <person name="Tomlinson C."/>
            <person name="Mitreva M."/>
            <person name="Nelson J."/>
            <person name="Hou S."/>
            <person name="Wollam A."/>
            <person name="Pepin K.H."/>
            <person name="Johnson M."/>
            <person name="Bhonagiri V."/>
            <person name="Nash W.E."/>
            <person name="Warren W."/>
            <person name="Chinwalla A."/>
            <person name="Mardis E.R."/>
            <person name="Wilson R.K."/>
        </authorList>
    </citation>
    <scope>NUCLEOTIDE SEQUENCE [LARGE SCALE GENOMIC DNA]</scope>
    <source>
        <strain evidence="1 2">DSM 13280</strain>
    </source>
</reference>
<dbReference type="EMBL" id="ABXH02000004">
    <property type="protein sequence ID" value="EEP44972.1"/>
    <property type="molecule type" value="Genomic_DNA"/>
</dbReference>
<gene>
    <name evidence="1" type="ORF">COLINT_02242</name>
</gene>
<dbReference type="Proteomes" id="UP000003295">
    <property type="component" value="Unassembled WGS sequence"/>
</dbReference>
<accession>C4F872</accession>
<dbReference type="AlphaFoldDB" id="C4F872"/>
<sequence length="83" mass="9434">MNAGSRPACVSLYHPAQRFARSRSPRTRLVCHDDHPGDAYWARTRRWGRGSGVIFDAAARTRIAAPRALFAVRVRPTRPHQRL</sequence>
<evidence type="ECO:0000313" key="2">
    <source>
        <dbReference type="Proteomes" id="UP000003295"/>
    </source>
</evidence>
<dbReference type="HOGENOM" id="CLU_2536803_0_0_11"/>
<organism evidence="1 2">
    <name type="scientific">Collinsella intestinalis DSM 13280</name>
    <dbReference type="NCBI Taxonomy" id="521003"/>
    <lineage>
        <taxon>Bacteria</taxon>
        <taxon>Bacillati</taxon>
        <taxon>Actinomycetota</taxon>
        <taxon>Coriobacteriia</taxon>
        <taxon>Coriobacteriales</taxon>
        <taxon>Coriobacteriaceae</taxon>
        <taxon>Collinsella</taxon>
    </lineage>
</organism>
<protein>
    <submittedName>
        <fullName evidence="1">Uncharacterized protein</fullName>
    </submittedName>
</protein>
<proteinExistence type="predicted"/>
<evidence type="ECO:0000313" key="1">
    <source>
        <dbReference type="EMBL" id="EEP44972.1"/>
    </source>
</evidence>
<dbReference type="STRING" id="521003.COLINT_02242"/>
<comment type="caution">
    <text evidence="1">The sequence shown here is derived from an EMBL/GenBank/DDBJ whole genome shotgun (WGS) entry which is preliminary data.</text>
</comment>